<dbReference type="InterPro" id="IPR001539">
    <property type="entry name" value="Peptidase_U32"/>
</dbReference>
<feature type="domain" description="Peptidase U32 collagenase" evidence="1">
    <location>
        <begin position="392"/>
        <end position="507"/>
    </location>
</feature>
<dbReference type="Proteomes" id="UP000321577">
    <property type="component" value="Unassembled WGS sequence"/>
</dbReference>
<dbReference type="InterPro" id="IPR051454">
    <property type="entry name" value="RNA/ubiquinone_mod_enzymes"/>
</dbReference>
<dbReference type="Pfam" id="PF12392">
    <property type="entry name" value="DUF3656"/>
    <property type="match status" value="1"/>
</dbReference>
<dbReference type="RefSeq" id="WP_146850847.1">
    <property type="nucleotide sequence ID" value="NZ_BKAG01000016.1"/>
</dbReference>
<keyword evidence="3" id="KW-1185">Reference proteome</keyword>
<accession>A0A512M946</accession>
<evidence type="ECO:0000313" key="2">
    <source>
        <dbReference type="EMBL" id="GEP43266.1"/>
    </source>
</evidence>
<comment type="caution">
    <text evidence="2">The sequence shown here is derived from an EMBL/GenBank/DDBJ whole genome shotgun (WGS) entry which is preliminary data.</text>
</comment>
<sequence length="825" mass="91646">MPRPIHLPELLSPAGNWECARAAVANGADAIYFGLPRFNARMRADNFTPADLPELMRFLHSHGVKGYCAFNVLIFTGELADAEQQLRELENAGVDAVIIQDIGLARMVKALTPKLRLHASTQMTITSPEGLELANTLGIDQAVLSRELSLRELERFRANESPQVPLEVFVHGALCVAYSGQCLTSESLGRRSANRGECAQACRMPYEMIVDGELRDLGDKRYLLSPQDLAAVSEIPRLIELGIRSFKIEGRLKTPEYVAAVTRVYRKAMDAALADQDLSQIITEEDRYELEMTFSRGLFSGWMHGVNHQKLVGAMYGKKRGYFVGTVSAVDRDSVQLEEVPDHLKNGDGVVFENLSNTNDEQGGRIYGIRGQWLDFQRGRLRTDFIRPGMRVFKTGDQVLEQKLRQSFQGDIPLRKKAKLDLVVTGKAGEPLVISVKGQEMVKVTSGMPLEVATKRPLSLESLKEQLGRLGGTGFELGEVEARLEGDVIVPVSELNRMRRALVEAAASLANLGEPQSVAVSPTTTLSAMLEHVSQTPNNPEPQSPTTSTNLLVLCRSFDQIEAAIESGVKQLYVDFEDIRQYGEAVKRVKEDGRAEIWLATPRIQKSGEAGFFKLIERSEPHGVLIRNLGAIAYFRDAGIPITGDFSLNVANPLTAEFLKQTGLQRLTISYDLNIEQVMDLLAGAPPEWFEITLHQHMPMFHMEHCAFAAFLSTGTDFTNCGRPCEHHKVRLRDRVGMEHPLKADVGCRNTLFNAVPQTGAQFFTGLKQSGLRSFRVELLEQDKEESKRIIQTYQALLRGTRGGEDIWRDLKAQSQLGVTRGTMA</sequence>
<evidence type="ECO:0000259" key="1">
    <source>
        <dbReference type="Pfam" id="PF12392"/>
    </source>
</evidence>
<dbReference type="Pfam" id="PF01136">
    <property type="entry name" value="Peptidase_U32"/>
    <property type="match status" value="2"/>
</dbReference>
<organism evidence="2 3">
    <name type="scientific">Brevifollis gellanilyticus</name>
    <dbReference type="NCBI Taxonomy" id="748831"/>
    <lineage>
        <taxon>Bacteria</taxon>
        <taxon>Pseudomonadati</taxon>
        <taxon>Verrucomicrobiota</taxon>
        <taxon>Verrucomicrobiia</taxon>
        <taxon>Verrucomicrobiales</taxon>
        <taxon>Verrucomicrobiaceae</taxon>
    </lineage>
</organism>
<dbReference type="EMBL" id="BKAG01000016">
    <property type="protein sequence ID" value="GEP43266.1"/>
    <property type="molecule type" value="Genomic_DNA"/>
</dbReference>
<dbReference type="InterPro" id="IPR020988">
    <property type="entry name" value="Pept_U32_collagenase"/>
</dbReference>
<name>A0A512M946_9BACT</name>
<reference evidence="2 3" key="1">
    <citation type="submission" date="2019-07" db="EMBL/GenBank/DDBJ databases">
        <title>Whole genome shotgun sequence of Brevifollis gellanilyticus NBRC 108608.</title>
        <authorList>
            <person name="Hosoyama A."/>
            <person name="Uohara A."/>
            <person name="Ohji S."/>
            <person name="Ichikawa N."/>
        </authorList>
    </citation>
    <scope>NUCLEOTIDE SEQUENCE [LARGE SCALE GENOMIC DNA]</scope>
    <source>
        <strain evidence="2 3">NBRC 108608</strain>
    </source>
</reference>
<proteinExistence type="predicted"/>
<gene>
    <name evidence="2" type="ORF">BGE01nite_25570</name>
</gene>
<dbReference type="AlphaFoldDB" id="A0A512M946"/>
<dbReference type="OrthoDB" id="9807498at2"/>
<dbReference type="PANTHER" id="PTHR30217:SF10">
    <property type="entry name" value="23S RRNA 5-HYDROXYCYTIDINE C2501 SYNTHASE"/>
    <property type="match status" value="1"/>
</dbReference>
<evidence type="ECO:0000313" key="3">
    <source>
        <dbReference type="Proteomes" id="UP000321577"/>
    </source>
</evidence>
<dbReference type="PANTHER" id="PTHR30217">
    <property type="entry name" value="PEPTIDASE U32 FAMILY"/>
    <property type="match status" value="1"/>
</dbReference>
<protein>
    <submittedName>
        <fullName evidence="2">Peptidase U32</fullName>
    </submittedName>
</protein>